<dbReference type="EMBL" id="GL736319">
    <property type="protein sequence ID" value="EFX60470.1"/>
    <property type="molecule type" value="Genomic_DNA"/>
</dbReference>
<evidence type="ECO:0000313" key="3">
    <source>
        <dbReference type="Proteomes" id="UP000000305"/>
    </source>
</evidence>
<dbReference type="AlphaFoldDB" id="E9I6B0"/>
<feature type="compositionally biased region" description="Pro residues" evidence="1">
    <location>
        <begin position="20"/>
        <end position="33"/>
    </location>
</feature>
<name>E9I6B0_DAPPU</name>
<dbReference type="OrthoDB" id="16754at2759"/>
<proteinExistence type="predicted"/>
<evidence type="ECO:0000313" key="2">
    <source>
        <dbReference type="EMBL" id="EFX60470.1"/>
    </source>
</evidence>
<gene>
    <name evidence="2" type="ORF">DAPPUDRAFT_343563</name>
</gene>
<dbReference type="STRING" id="6669.E9I6B0"/>
<sequence length="99" mass="10477">MEIADGALNPEPAEATAPQFPNPSDPAPLPLLPIDPAAVEEDNPVANPAATDVGEVESQGMGSGGEPLLLFFIYDFEKSKSESDDPLESILYFHPNSEP</sequence>
<feature type="non-terminal residue" evidence="2">
    <location>
        <position position="99"/>
    </location>
</feature>
<dbReference type="HOGENOM" id="CLU_2326604_0_0_1"/>
<dbReference type="KEGG" id="dpx:DAPPUDRAFT_343563"/>
<reference evidence="2 3" key="1">
    <citation type="journal article" date="2011" name="Science">
        <title>The ecoresponsive genome of Daphnia pulex.</title>
        <authorList>
            <person name="Colbourne J.K."/>
            <person name="Pfrender M.E."/>
            <person name="Gilbert D."/>
            <person name="Thomas W.K."/>
            <person name="Tucker A."/>
            <person name="Oakley T.H."/>
            <person name="Tokishita S."/>
            <person name="Aerts A."/>
            <person name="Arnold G.J."/>
            <person name="Basu M.K."/>
            <person name="Bauer D.J."/>
            <person name="Caceres C.E."/>
            <person name="Carmel L."/>
            <person name="Casola C."/>
            <person name="Choi J.H."/>
            <person name="Detter J.C."/>
            <person name="Dong Q."/>
            <person name="Dusheyko S."/>
            <person name="Eads B.D."/>
            <person name="Frohlich T."/>
            <person name="Geiler-Samerotte K.A."/>
            <person name="Gerlach D."/>
            <person name="Hatcher P."/>
            <person name="Jogdeo S."/>
            <person name="Krijgsveld J."/>
            <person name="Kriventseva E.V."/>
            <person name="Kultz D."/>
            <person name="Laforsch C."/>
            <person name="Lindquist E."/>
            <person name="Lopez J."/>
            <person name="Manak J.R."/>
            <person name="Muller J."/>
            <person name="Pangilinan J."/>
            <person name="Patwardhan R.P."/>
            <person name="Pitluck S."/>
            <person name="Pritham E.J."/>
            <person name="Rechtsteiner A."/>
            <person name="Rho M."/>
            <person name="Rogozin I.B."/>
            <person name="Sakarya O."/>
            <person name="Salamov A."/>
            <person name="Schaack S."/>
            <person name="Shapiro H."/>
            <person name="Shiga Y."/>
            <person name="Skalitzky C."/>
            <person name="Smith Z."/>
            <person name="Souvorov A."/>
            <person name="Sung W."/>
            <person name="Tang Z."/>
            <person name="Tsuchiya D."/>
            <person name="Tu H."/>
            <person name="Vos H."/>
            <person name="Wang M."/>
            <person name="Wolf Y.I."/>
            <person name="Yamagata H."/>
            <person name="Yamada T."/>
            <person name="Ye Y."/>
            <person name="Shaw J.R."/>
            <person name="Andrews J."/>
            <person name="Crease T.J."/>
            <person name="Tang H."/>
            <person name="Lucas S.M."/>
            <person name="Robertson H.M."/>
            <person name="Bork P."/>
            <person name="Koonin E.V."/>
            <person name="Zdobnov E.M."/>
            <person name="Grigoriev I.V."/>
            <person name="Lynch M."/>
            <person name="Boore J.L."/>
        </authorList>
    </citation>
    <scope>NUCLEOTIDE SEQUENCE [LARGE SCALE GENOMIC DNA]</scope>
</reference>
<keyword evidence="3" id="KW-1185">Reference proteome</keyword>
<evidence type="ECO:0008006" key="4">
    <source>
        <dbReference type="Google" id="ProtNLM"/>
    </source>
</evidence>
<evidence type="ECO:0000256" key="1">
    <source>
        <dbReference type="SAM" id="MobiDB-lite"/>
    </source>
</evidence>
<dbReference type="Proteomes" id="UP000000305">
    <property type="component" value="Unassembled WGS sequence"/>
</dbReference>
<dbReference type="PhylomeDB" id="E9I6B0"/>
<feature type="region of interest" description="Disordered" evidence="1">
    <location>
        <begin position="1"/>
        <end position="34"/>
    </location>
</feature>
<dbReference type="InParanoid" id="E9I6B0"/>
<organism evidence="2 3">
    <name type="scientific">Daphnia pulex</name>
    <name type="common">Water flea</name>
    <dbReference type="NCBI Taxonomy" id="6669"/>
    <lineage>
        <taxon>Eukaryota</taxon>
        <taxon>Metazoa</taxon>
        <taxon>Ecdysozoa</taxon>
        <taxon>Arthropoda</taxon>
        <taxon>Crustacea</taxon>
        <taxon>Branchiopoda</taxon>
        <taxon>Diplostraca</taxon>
        <taxon>Cladocera</taxon>
        <taxon>Anomopoda</taxon>
        <taxon>Daphniidae</taxon>
        <taxon>Daphnia</taxon>
    </lineage>
</organism>
<protein>
    <recommendedName>
        <fullName evidence="4">CCZ1/INTU/HSP4 first Longin domain-containing protein</fullName>
    </recommendedName>
</protein>
<accession>E9I6B0</accession>